<evidence type="ECO:0000313" key="5">
    <source>
        <dbReference type="Proteomes" id="UP000198744"/>
    </source>
</evidence>
<dbReference type="OrthoDB" id="5567186at2"/>
<evidence type="ECO:0000259" key="3">
    <source>
        <dbReference type="Pfam" id="PF07589"/>
    </source>
</evidence>
<evidence type="ECO:0000256" key="2">
    <source>
        <dbReference type="SAM" id="SignalP"/>
    </source>
</evidence>
<feature type="signal peptide" evidence="2">
    <location>
        <begin position="1"/>
        <end position="31"/>
    </location>
</feature>
<dbReference type="EMBL" id="FOBS01000021">
    <property type="protein sequence ID" value="SEM55100.1"/>
    <property type="molecule type" value="Genomic_DNA"/>
</dbReference>
<reference evidence="4 5" key="1">
    <citation type="submission" date="2016-10" db="EMBL/GenBank/DDBJ databases">
        <authorList>
            <person name="de Groot N.N."/>
        </authorList>
    </citation>
    <scope>NUCLEOTIDE SEQUENCE [LARGE SCALE GENOMIC DNA]</scope>
    <source>
        <strain evidence="4 5">DSM 8423</strain>
    </source>
</reference>
<feature type="chain" id="PRO_5011691763" evidence="2">
    <location>
        <begin position="32"/>
        <end position="202"/>
    </location>
</feature>
<dbReference type="NCBIfam" id="TIGR03370">
    <property type="entry name" value="VPLPA-CTERM"/>
    <property type="match status" value="1"/>
</dbReference>
<dbReference type="AlphaFoldDB" id="A0A1H7Z9K1"/>
<keyword evidence="2" id="KW-0732">Signal</keyword>
<proteinExistence type="predicted"/>
<keyword evidence="1" id="KW-1133">Transmembrane helix</keyword>
<dbReference type="InterPro" id="IPR013424">
    <property type="entry name" value="Ice-binding_C"/>
</dbReference>
<keyword evidence="1" id="KW-0472">Membrane</keyword>
<evidence type="ECO:0000313" key="4">
    <source>
        <dbReference type="EMBL" id="SEM55100.1"/>
    </source>
</evidence>
<feature type="transmembrane region" description="Helical" evidence="1">
    <location>
        <begin position="177"/>
        <end position="196"/>
    </location>
</feature>
<accession>A0A1H7Z9K1</accession>
<sequence>MKKYLSIARQLTIALFVMSILVLGAQSSAQAALTLKLSDGVNTQTVTDTDDDVYFNGAIGNWMMNFSGGVSVDNIMDLVSLNVSSSATGGTLTVTLTDTDFSNLSAFHVGGTTGGSVTFNVYNDSTLVATYSSSNPSFSTDIASLTSTGSVTSIEAVITHGAGVVLSSFDANVTSAVPVPAAFWLLGSGLMGLVGIRRRVAK</sequence>
<evidence type="ECO:0000256" key="1">
    <source>
        <dbReference type="SAM" id="Phobius"/>
    </source>
</evidence>
<keyword evidence="5" id="KW-1185">Reference proteome</keyword>
<dbReference type="Pfam" id="PF07589">
    <property type="entry name" value="PEP-CTERM"/>
    <property type="match status" value="1"/>
</dbReference>
<gene>
    <name evidence="4" type="ORF">SAMN04489760_12138</name>
</gene>
<keyword evidence="1" id="KW-0812">Transmembrane</keyword>
<name>A0A1H7Z9K1_9BACT</name>
<feature type="domain" description="Ice-binding protein C-terminal" evidence="3">
    <location>
        <begin position="176"/>
        <end position="199"/>
    </location>
</feature>
<organism evidence="4 5">
    <name type="scientific">Syntrophus gentianae</name>
    <dbReference type="NCBI Taxonomy" id="43775"/>
    <lineage>
        <taxon>Bacteria</taxon>
        <taxon>Pseudomonadati</taxon>
        <taxon>Thermodesulfobacteriota</taxon>
        <taxon>Syntrophia</taxon>
        <taxon>Syntrophales</taxon>
        <taxon>Syntrophaceae</taxon>
        <taxon>Syntrophus</taxon>
    </lineage>
</organism>
<dbReference type="RefSeq" id="WP_093884126.1">
    <property type="nucleotide sequence ID" value="NZ_FOBS01000021.1"/>
</dbReference>
<protein>
    <submittedName>
        <fullName evidence="4">VPLPA-CTERM protein sorting domain-containing protein</fullName>
    </submittedName>
</protein>
<dbReference type="Proteomes" id="UP000198744">
    <property type="component" value="Unassembled WGS sequence"/>
</dbReference>
<dbReference type="InterPro" id="IPR022472">
    <property type="entry name" value="VPLPA-CTERM"/>
</dbReference>